<dbReference type="Proteomes" id="UP000261640">
    <property type="component" value="Unplaced"/>
</dbReference>
<dbReference type="InterPro" id="IPR051100">
    <property type="entry name" value="DnaJ_subfamily_B/C"/>
</dbReference>
<sequence>MDSNKDEAERCIKIALNAVSNNQPDKARRFLEKAQRLFPTDQAKNLLESLAQNGKPPDENGTPVNGEGPRMRHRNPAEETSAQGAADTAKSYTTEQLDAVKRIKSCKDYYQILGVEKTASEEDLKKAYRKLALKFHPDKNHAPGATEAFKAIGNAYAVLSNAEKRRQYDQYGEERSHPSRHRHHRDFEADISPEDLFNMFFGGGFPSSNVHVYRNGRMHFAHHNRQERREQQRDGGLALFVQLMPILILIIVSALSQMMVTQPPYSLSYRASAGHIHKRHTSSLKVPFYVGDRFNEEYTGNNLKNVERSVEDDYISNLRNNCWKEKQQKEGLLYRARYFGDSDLYQRAQRMGTPSCSRLSEIQVILDG</sequence>
<dbReference type="SUPFAM" id="SSF46565">
    <property type="entry name" value="Chaperone J-domain"/>
    <property type="match status" value="1"/>
</dbReference>
<evidence type="ECO:0000256" key="3">
    <source>
        <dbReference type="ARBA" id="ARBA00022824"/>
    </source>
</evidence>
<dbReference type="SMART" id="SM00271">
    <property type="entry name" value="DnaJ"/>
    <property type="match status" value="1"/>
</dbReference>
<dbReference type="PANTHER" id="PTHR43908:SF8">
    <property type="entry name" value="DNAJ HOMOLOG SUBFAMILY B MEMBER 12"/>
    <property type="match status" value="1"/>
</dbReference>
<evidence type="ECO:0000313" key="10">
    <source>
        <dbReference type="Ensembl" id="ENSMAMP00000031682.1"/>
    </source>
</evidence>
<dbReference type="OrthoDB" id="442087at2759"/>
<dbReference type="PANTHER" id="PTHR43908">
    <property type="entry name" value="AT29763P-RELATED"/>
    <property type="match status" value="1"/>
</dbReference>
<dbReference type="Pfam" id="PF09320">
    <property type="entry name" value="DUF1977"/>
    <property type="match status" value="1"/>
</dbReference>
<keyword evidence="2 8" id="KW-0812">Transmembrane</keyword>
<dbReference type="FunFam" id="1.10.287.110:FF:000004">
    <property type="entry name" value="DnaJ (Hsp40) homolog, subfamily B, member 14"/>
    <property type="match status" value="1"/>
</dbReference>
<comment type="subcellular location">
    <subcellularLocation>
        <location evidence="1">Endoplasmic reticulum membrane</location>
        <topology evidence="1">Single-pass membrane protein</topology>
    </subcellularLocation>
</comment>
<name>A0A3Q3N567_9TELE</name>
<dbReference type="InParanoid" id="A0A3Q3N567"/>
<evidence type="ECO:0000256" key="6">
    <source>
        <dbReference type="ARBA" id="ARBA00023186"/>
    </source>
</evidence>
<dbReference type="GeneTree" id="ENSGT00940000155590"/>
<dbReference type="InterPro" id="IPR001623">
    <property type="entry name" value="DnaJ_domain"/>
</dbReference>
<dbReference type="PROSITE" id="PS00636">
    <property type="entry name" value="DNAJ_1"/>
    <property type="match status" value="1"/>
</dbReference>
<dbReference type="GO" id="GO:0071218">
    <property type="term" value="P:cellular response to misfolded protein"/>
    <property type="evidence" value="ECO:0007669"/>
    <property type="project" value="TreeGrafter"/>
</dbReference>
<evidence type="ECO:0000256" key="4">
    <source>
        <dbReference type="ARBA" id="ARBA00022989"/>
    </source>
</evidence>
<dbReference type="CDD" id="cd06257">
    <property type="entry name" value="DnaJ"/>
    <property type="match status" value="1"/>
</dbReference>
<dbReference type="InterPro" id="IPR036869">
    <property type="entry name" value="J_dom_sf"/>
</dbReference>
<feature type="transmembrane region" description="Helical" evidence="8">
    <location>
        <begin position="237"/>
        <end position="260"/>
    </location>
</feature>
<dbReference type="CTD" id="324005"/>
<dbReference type="PRINTS" id="PR00625">
    <property type="entry name" value="JDOMAIN"/>
</dbReference>
<dbReference type="Pfam" id="PF00226">
    <property type="entry name" value="DnaJ"/>
    <property type="match status" value="1"/>
</dbReference>
<dbReference type="InterPro" id="IPR015399">
    <property type="entry name" value="DUF1977_DnaJ-like"/>
</dbReference>
<evidence type="ECO:0000256" key="5">
    <source>
        <dbReference type="ARBA" id="ARBA00023136"/>
    </source>
</evidence>
<keyword evidence="4 8" id="KW-1133">Transmembrane helix</keyword>
<evidence type="ECO:0000256" key="2">
    <source>
        <dbReference type="ARBA" id="ARBA00022692"/>
    </source>
</evidence>
<evidence type="ECO:0000313" key="11">
    <source>
        <dbReference type="Proteomes" id="UP000261640"/>
    </source>
</evidence>
<evidence type="ECO:0000256" key="1">
    <source>
        <dbReference type="ARBA" id="ARBA00004389"/>
    </source>
</evidence>
<protein>
    <submittedName>
        <fullName evidence="10">DnaJ heat shock protein family (Hsp40) member B12a</fullName>
    </submittedName>
</protein>
<reference evidence="10" key="1">
    <citation type="submission" date="2025-08" db="UniProtKB">
        <authorList>
            <consortium name="Ensembl"/>
        </authorList>
    </citation>
    <scope>IDENTIFICATION</scope>
</reference>
<keyword evidence="3" id="KW-0256">Endoplasmic reticulum</keyword>
<reference evidence="10" key="2">
    <citation type="submission" date="2025-09" db="UniProtKB">
        <authorList>
            <consortium name="Ensembl"/>
        </authorList>
    </citation>
    <scope>IDENTIFICATION</scope>
</reference>
<evidence type="ECO:0000256" key="8">
    <source>
        <dbReference type="SAM" id="Phobius"/>
    </source>
</evidence>
<dbReference type="InterPro" id="IPR018253">
    <property type="entry name" value="DnaJ_domain_CS"/>
</dbReference>
<evidence type="ECO:0000256" key="7">
    <source>
        <dbReference type="SAM" id="MobiDB-lite"/>
    </source>
</evidence>
<keyword evidence="5 8" id="KW-0472">Membrane</keyword>
<dbReference type="RefSeq" id="XP_026165720.1">
    <property type="nucleotide sequence ID" value="XM_026309935.1"/>
</dbReference>
<keyword evidence="6" id="KW-0143">Chaperone</keyword>
<dbReference type="GO" id="GO:0005789">
    <property type="term" value="C:endoplasmic reticulum membrane"/>
    <property type="evidence" value="ECO:0007669"/>
    <property type="project" value="UniProtKB-SubCell"/>
</dbReference>
<dbReference type="AlphaFoldDB" id="A0A3Q3N567"/>
<evidence type="ECO:0000259" key="9">
    <source>
        <dbReference type="SMART" id="SM00271"/>
    </source>
</evidence>
<dbReference type="Ensembl" id="ENSMAMT00000032513.2">
    <property type="protein sequence ID" value="ENSMAMP00000031682.1"/>
    <property type="gene ID" value="ENSMAMG00000021332.2"/>
</dbReference>
<keyword evidence="11" id="KW-1185">Reference proteome</keyword>
<organism evidence="10 11">
    <name type="scientific">Mastacembelus armatus</name>
    <name type="common">zig-zag eel</name>
    <dbReference type="NCBI Taxonomy" id="205130"/>
    <lineage>
        <taxon>Eukaryota</taxon>
        <taxon>Metazoa</taxon>
        <taxon>Chordata</taxon>
        <taxon>Craniata</taxon>
        <taxon>Vertebrata</taxon>
        <taxon>Euteleostomi</taxon>
        <taxon>Actinopterygii</taxon>
        <taxon>Neopterygii</taxon>
        <taxon>Teleostei</taxon>
        <taxon>Neoteleostei</taxon>
        <taxon>Acanthomorphata</taxon>
        <taxon>Anabantaria</taxon>
        <taxon>Synbranchiformes</taxon>
        <taxon>Mastacembelidae</taxon>
        <taxon>Mastacembelus</taxon>
    </lineage>
</organism>
<dbReference type="GO" id="GO:0030544">
    <property type="term" value="F:Hsp70 protein binding"/>
    <property type="evidence" value="ECO:0007669"/>
    <property type="project" value="TreeGrafter"/>
</dbReference>
<dbReference type="FunCoup" id="A0A3Q3N567">
    <property type="interactions" value="1705"/>
</dbReference>
<proteinExistence type="predicted"/>
<dbReference type="STRING" id="205130.ENSMAMP00000031682"/>
<dbReference type="Gene3D" id="1.10.287.110">
    <property type="entry name" value="DnaJ domain"/>
    <property type="match status" value="1"/>
</dbReference>
<dbReference type="GeneID" id="113132104"/>
<accession>A0A3Q3N567</accession>
<feature type="region of interest" description="Disordered" evidence="7">
    <location>
        <begin position="48"/>
        <end position="91"/>
    </location>
</feature>
<feature type="domain" description="J" evidence="9">
    <location>
        <begin position="107"/>
        <end position="164"/>
    </location>
</feature>